<comment type="caution">
    <text evidence="1">The sequence shown here is derived from an EMBL/GenBank/DDBJ whole genome shotgun (WGS) entry which is preliminary data.</text>
</comment>
<evidence type="ECO:0008006" key="3">
    <source>
        <dbReference type="Google" id="ProtNLM"/>
    </source>
</evidence>
<reference evidence="1 2" key="1">
    <citation type="submission" date="2019-03" db="EMBL/GenBank/DDBJ databases">
        <title>Draft genome sequences of two Veillonella tobetsuensis clinical isolates from intraoperative bronchial fluids of elderly patients with pulmonary carcinoma.</title>
        <authorList>
            <person name="Akiyama T."/>
        </authorList>
    </citation>
    <scope>NUCLEOTIDE SEQUENCE [LARGE SCALE GENOMIC DNA]</scope>
    <source>
        <strain evidence="1 2">PAGU 1578</strain>
    </source>
</reference>
<protein>
    <recommendedName>
        <fullName evidence="3">DUF2225 domain-containing protein</fullName>
    </recommendedName>
</protein>
<evidence type="ECO:0000313" key="2">
    <source>
        <dbReference type="Proteomes" id="UP000300381"/>
    </source>
</evidence>
<dbReference type="Proteomes" id="UP000300381">
    <property type="component" value="Unassembled WGS sequence"/>
</dbReference>
<name>A0A480B6Y6_9FIRM</name>
<sequence>MTTMYQETVKCYVCGKESKQTVLGSTNSFGSQDLDLRPPEMMRGTMEYWAHECPYCGYIAKNIDLGTVVTEAWLARVEFINANNIEFESELAKRCYKEYLINLEDENKYKAFAVILYAAWACDDAQDIGNAVLCRNLALDLIDELIEKEDDPSTLMLQKIDLLRRSNQFNKALEEFSGIFMEQDLLQDILDFQLEKAKNHDNACYTVEDVKKSIV</sequence>
<gene>
    <name evidence="1" type="ORF">PAGU1578_16680</name>
</gene>
<organism evidence="1 2">
    <name type="scientific">Veillonella tobetsuensis</name>
    <dbReference type="NCBI Taxonomy" id="1110546"/>
    <lineage>
        <taxon>Bacteria</taxon>
        <taxon>Bacillati</taxon>
        <taxon>Bacillota</taxon>
        <taxon>Negativicutes</taxon>
        <taxon>Veillonellales</taxon>
        <taxon>Veillonellaceae</taxon>
        <taxon>Veillonella</taxon>
    </lineage>
</organism>
<proteinExistence type="predicted"/>
<dbReference type="RefSeq" id="WP_137661210.1">
    <property type="nucleotide sequence ID" value="NZ_BJCQ01000045.1"/>
</dbReference>
<accession>A0A480B6Y6</accession>
<evidence type="ECO:0000313" key="1">
    <source>
        <dbReference type="EMBL" id="GCL68047.1"/>
    </source>
</evidence>
<dbReference type="AlphaFoldDB" id="A0A480B6Y6"/>
<dbReference type="EMBL" id="BJCQ01000045">
    <property type="protein sequence ID" value="GCL68047.1"/>
    <property type="molecule type" value="Genomic_DNA"/>
</dbReference>